<dbReference type="InterPro" id="IPR016032">
    <property type="entry name" value="Sig_transdc_resp-reg_C-effctor"/>
</dbReference>
<dbReference type="PROSITE" id="PS50043">
    <property type="entry name" value="HTH_LUXR_2"/>
    <property type="match status" value="1"/>
</dbReference>
<keyword evidence="2" id="KW-0597">Phosphoprotein</keyword>
<evidence type="ECO:0000256" key="1">
    <source>
        <dbReference type="ARBA" id="ARBA00023125"/>
    </source>
</evidence>
<feature type="region of interest" description="Disordered" evidence="3">
    <location>
        <begin position="125"/>
        <end position="145"/>
    </location>
</feature>
<keyword evidence="1" id="KW-0238">DNA-binding</keyword>
<dbReference type="Proteomes" id="UP000604001">
    <property type="component" value="Unassembled WGS sequence"/>
</dbReference>
<evidence type="ECO:0000259" key="4">
    <source>
        <dbReference type="PROSITE" id="PS50043"/>
    </source>
</evidence>
<accession>A0ABR6U856</accession>
<dbReference type="Gene3D" id="3.40.50.2300">
    <property type="match status" value="1"/>
</dbReference>
<proteinExistence type="predicted"/>
<dbReference type="SMART" id="SM00421">
    <property type="entry name" value="HTH_LUXR"/>
    <property type="match status" value="1"/>
</dbReference>
<evidence type="ECO:0000259" key="5">
    <source>
        <dbReference type="PROSITE" id="PS50110"/>
    </source>
</evidence>
<dbReference type="PRINTS" id="PR00038">
    <property type="entry name" value="HTHLUXR"/>
</dbReference>
<comment type="caution">
    <text evidence="6">The sequence shown here is derived from an EMBL/GenBank/DDBJ whole genome shotgun (WGS) entry which is preliminary data.</text>
</comment>
<feature type="domain" description="HTH luxR-type" evidence="4">
    <location>
        <begin position="143"/>
        <end position="207"/>
    </location>
</feature>
<dbReference type="CDD" id="cd06170">
    <property type="entry name" value="LuxR_C_like"/>
    <property type="match status" value="1"/>
</dbReference>
<feature type="modified residue" description="4-aspartylphosphate" evidence="2">
    <location>
        <position position="53"/>
    </location>
</feature>
<evidence type="ECO:0000256" key="3">
    <source>
        <dbReference type="SAM" id="MobiDB-lite"/>
    </source>
</evidence>
<name>A0ABR6U856_9ACTN</name>
<dbReference type="InterPro" id="IPR001789">
    <property type="entry name" value="Sig_transdc_resp-reg_receiver"/>
</dbReference>
<organism evidence="6 7">
    <name type="scientific">Nocardioides deserti</name>
    <dbReference type="NCBI Taxonomy" id="1588644"/>
    <lineage>
        <taxon>Bacteria</taxon>
        <taxon>Bacillati</taxon>
        <taxon>Actinomycetota</taxon>
        <taxon>Actinomycetes</taxon>
        <taxon>Propionibacteriales</taxon>
        <taxon>Nocardioidaceae</taxon>
        <taxon>Nocardioides</taxon>
    </lineage>
</organism>
<dbReference type="InterPro" id="IPR039420">
    <property type="entry name" value="WalR-like"/>
</dbReference>
<dbReference type="RefSeq" id="WP_186345843.1">
    <property type="nucleotide sequence ID" value="NZ_BMMR01000001.1"/>
</dbReference>
<reference evidence="6 7" key="1">
    <citation type="submission" date="2020-08" db="EMBL/GenBank/DDBJ databases">
        <title>novel species in genus Nocardioides.</title>
        <authorList>
            <person name="Zhang G."/>
        </authorList>
    </citation>
    <scope>NUCLEOTIDE SEQUENCE [LARGE SCALE GENOMIC DNA]</scope>
    <source>
        <strain evidence="6 7">SC8A-24</strain>
    </source>
</reference>
<dbReference type="SUPFAM" id="SSF46894">
    <property type="entry name" value="C-terminal effector domain of the bipartite response regulators"/>
    <property type="match status" value="1"/>
</dbReference>
<dbReference type="Pfam" id="PF00196">
    <property type="entry name" value="GerE"/>
    <property type="match status" value="1"/>
</dbReference>
<dbReference type="PROSITE" id="PS50110">
    <property type="entry name" value="RESPONSE_REGULATORY"/>
    <property type="match status" value="1"/>
</dbReference>
<feature type="domain" description="Response regulatory" evidence="5">
    <location>
        <begin position="7"/>
        <end position="119"/>
    </location>
</feature>
<evidence type="ECO:0000313" key="6">
    <source>
        <dbReference type="EMBL" id="MBC2960621.1"/>
    </source>
</evidence>
<sequence>MSVQPIRVAVANDYELVVAGLAAMLAPFSEQVEVVEMDSGLPVASEVDVVLFDTFAQGEAEHVDLDGLLDCQDTGTKVVVYSWNTDPDVVDRTLRRGAAGYLHKAVGAEEIVAALEKVRDGDVVRPDGQVDGTPDLLTDGAWPGKEQGLSPRESEILALITQGFSNQEIAERTYLSINSIKTYIRTAYRKVGVTRRAQAVGWGMSHGFAPDKVRRVASVD</sequence>
<dbReference type="EMBL" id="JACMYC010000004">
    <property type="protein sequence ID" value="MBC2960621.1"/>
    <property type="molecule type" value="Genomic_DNA"/>
</dbReference>
<dbReference type="InterPro" id="IPR011006">
    <property type="entry name" value="CheY-like_superfamily"/>
</dbReference>
<dbReference type="SUPFAM" id="SSF52172">
    <property type="entry name" value="CheY-like"/>
    <property type="match status" value="1"/>
</dbReference>
<evidence type="ECO:0000256" key="2">
    <source>
        <dbReference type="PROSITE-ProRule" id="PRU00169"/>
    </source>
</evidence>
<dbReference type="InterPro" id="IPR000792">
    <property type="entry name" value="Tscrpt_reg_LuxR_C"/>
</dbReference>
<protein>
    <submittedName>
        <fullName evidence="6">Response regulator transcription factor</fullName>
    </submittedName>
</protein>
<dbReference type="PANTHER" id="PTHR43214">
    <property type="entry name" value="TWO-COMPONENT RESPONSE REGULATOR"/>
    <property type="match status" value="1"/>
</dbReference>
<evidence type="ECO:0000313" key="7">
    <source>
        <dbReference type="Proteomes" id="UP000604001"/>
    </source>
</evidence>
<gene>
    <name evidence="6" type="ORF">H7344_09980</name>
</gene>
<keyword evidence="7" id="KW-1185">Reference proteome</keyword>